<organism evidence="2 3">
    <name type="scientific">Brassica carinata</name>
    <name type="common">Ethiopian mustard</name>
    <name type="synonym">Abyssinian cabbage</name>
    <dbReference type="NCBI Taxonomy" id="52824"/>
    <lineage>
        <taxon>Eukaryota</taxon>
        <taxon>Viridiplantae</taxon>
        <taxon>Streptophyta</taxon>
        <taxon>Embryophyta</taxon>
        <taxon>Tracheophyta</taxon>
        <taxon>Spermatophyta</taxon>
        <taxon>Magnoliopsida</taxon>
        <taxon>eudicotyledons</taxon>
        <taxon>Gunneridae</taxon>
        <taxon>Pentapetalae</taxon>
        <taxon>rosids</taxon>
        <taxon>malvids</taxon>
        <taxon>Brassicales</taxon>
        <taxon>Brassicaceae</taxon>
        <taxon>Brassiceae</taxon>
        <taxon>Brassica</taxon>
    </lineage>
</organism>
<accession>A0A8X7TJ46</accession>
<evidence type="ECO:0000313" key="2">
    <source>
        <dbReference type="EMBL" id="KAG2242061.1"/>
    </source>
</evidence>
<feature type="region of interest" description="Disordered" evidence="1">
    <location>
        <begin position="65"/>
        <end position="86"/>
    </location>
</feature>
<comment type="caution">
    <text evidence="2">The sequence shown here is derived from an EMBL/GenBank/DDBJ whole genome shotgun (WGS) entry which is preliminary data.</text>
</comment>
<keyword evidence="3" id="KW-1185">Reference proteome</keyword>
<proteinExistence type="predicted"/>
<dbReference type="EMBL" id="JAAMPC010000689">
    <property type="protein sequence ID" value="KAG2242061.1"/>
    <property type="molecule type" value="Genomic_DNA"/>
</dbReference>
<evidence type="ECO:0000313" key="3">
    <source>
        <dbReference type="Proteomes" id="UP000886595"/>
    </source>
</evidence>
<dbReference type="Proteomes" id="UP000886595">
    <property type="component" value="Unassembled WGS sequence"/>
</dbReference>
<name>A0A8X7TJ46_BRACI</name>
<gene>
    <name evidence="2" type="ORF">Bca52824_096096</name>
</gene>
<dbReference type="AlphaFoldDB" id="A0A8X7TJ46"/>
<evidence type="ECO:0000256" key="1">
    <source>
        <dbReference type="SAM" id="MobiDB-lite"/>
    </source>
</evidence>
<reference evidence="2 3" key="1">
    <citation type="submission" date="2020-02" db="EMBL/GenBank/DDBJ databases">
        <authorList>
            <person name="Ma Q."/>
            <person name="Huang Y."/>
            <person name="Song X."/>
            <person name="Pei D."/>
        </authorList>
    </citation>
    <scope>NUCLEOTIDE SEQUENCE [LARGE SCALE GENOMIC DNA]</scope>
    <source>
        <strain evidence="2">Sxm20200214</strain>
        <tissue evidence="2">Leaf</tissue>
    </source>
</reference>
<sequence>MEEEGVDENDERVQRAMKTAFWCMYLRPSMIKVVQMLEGVFPVLQPPSSSTLDLNRYTRLELRSISEEGGGRTSSSVFHSELSGPR</sequence>
<dbReference type="OrthoDB" id="5857966at2759"/>
<protein>
    <submittedName>
        <fullName evidence="2">Uncharacterized protein</fullName>
    </submittedName>
</protein>